<dbReference type="GO" id="GO:0005829">
    <property type="term" value="C:cytosol"/>
    <property type="evidence" value="ECO:0007669"/>
    <property type="project" value="TreeGrafter"/>
</dbReference>
<dbReference type="PANTHER" id="PTHR11138">
    <property type="entry name" value="METHIONYL-TRNA FORMYLTRANSFERASE"/>
    <property type="match status" value="1"/>
</dbReference>
<evidence type="ECO:0000256" key="2">
    <source>
        <dbReference type="ARBA" id="ARBA00012261"/>
    </source>
</evidence>
<dbReference type="CDD" id="cd08704">
    <property type="entry name" value="Met_tRNA_FMT_C"/>
    <property type="match status" value="1"/>
</dbReference>
<evidence type="ECO:0000256" key="3">
    <source>
        <dbReference type="ARBA" id="ARBA00022679"/>
    </source>
</evidence>
<dbReference type="RefSeq" id="WP_064429822.1">
    <property type="nucleotide sequence ID" value="NZ_AP019774.1"/>
</dbReference>
<keyword evidence="3 5" id="KW-0808">Transferase</keyword>
<reference evidence="8 9" key="1">
    <citation type="submission" date="2019-06" db="EMBL/GenBank/DDBJ databases">
        <title>Complete genome sequence of Helicobacter suis SNTW101c.</title>
        <authorList>
            <person name="Rimbara E."/>
            <person name="Suzuki M."/>
            <person name="Matsui H."/>
            <person name="Nakamura M."/>
            <person name="Mori S."/>
            <person name="Shibayama K."/>
        </authorList>
    </citation>
    <scope>NUCLEOTIDE SEQUENCE [LARGE SCALE GENOMIC DNA]</scope>
    <source>
        <strain evidence="8 9">SNTW101c</strain>
    </source>
</reference>
<protein>
    <recommendedName>
        <fullName evidence="2 5">Methionyl-tRNA formyltransferase</fullName>
        <ecNumber evidence="2 5">2.1.2.9</ecNumber>
    </recommendedName>
</protein>
<dbReference type="Gene3D" id="3.40.50.12230">
    <property type="match status" value="1"/>
</dbReference>
<proteinExistence type="inferred from homology"/>
<dbReference type="InterPro" id="IPR005793">
    <property type="entry name" value="Formyl_trans_C"/>
</dbReference>
<keyword evidence="4 5" id="KW-0648">Protein biosynthesis</keyword>
<dbReference type="OrthoDB" id="9802815at2"/>
<evidence type="ECO:0000256" key="4">
    <source>
        <dbReference type="ARBA" id="ARBA00022917"/>
    </source>
</evidence>
<feature type="domain" description="Formyl transferase C-terminal" evidence="7">
    <location>
        <begin position="200"/>
        <end position="293"/>
    </location>
</feature>
<dbReference type="InterPro" id="IPR044135">
    <property type="entry name" value="Met-tRNA-FMT_C"/>
</dbReference>
<gene>
    <name evidence="5 8" type="primary">fmt</name>
    <name evidence="8" type="ORF">SNTW_16200</name>
</gene>
<dbReference type="Pfam" id="PF00551">
    <property type="entry name" value="Formyl_trans_N"/>
    <property type="match status" value="1"/>
</dbReference>
<name>A0A6J4D0J5_9HELI</name>
<dbReference type="GO" id="GO:0004479">
    <property type="term" value="F:methionyl-tRNA formyltransferase activity"/>
    <property type="evidence" value="ECO:0007669"/>
    <property type="project" value="UniProtKB-UniRule"/>
</dbReference>
<evidence type="ECO:0000259" key="7">
    <source>
        <dbReference type="Pfam" id="PF02911"/>
    </source>
</evidence>
<dbReference type="SUPFAM" id="SSF53328">
    <property type="entry name" value="Formyltransferase"/>
    <property type="match status" value="1"/>
</dbReference>
<dbReference type="InterPro" id="IPR002376">
    <property type="entry name" value="Formyl_transf_N"/>
</dbReference>
<dbReference type="PANTHER" id="PTHR11138:SF5">
    <property type="entry name" value="METHIONYL-TRNA FORMYLTRANSFERASE, MITOCHONDRIAL"/>
    <property type="match status" value="1"/>
</dbReference>
<dbReference type="SUPFAM" id="SSF50486">
    <property type="entry name" value="FMT C-terminal domain-like"/>
    <property type="match status" value="1"/>
</dbReference>
<comment type="similarity">
    <text evidence="1 5">Belongs to the Fmt family.</text>
</comment>
<dbReference type="CDD" id="cd08646">
    <property type="entry name" value="FMT_core_Met-tRNA-FMT_N"/>
    <property type="match status" value="1"/>
</dbReference>
<dbReference type="EC" id="2.1.2.9" evidence="2 5"/>
<dbReference type="HAMAP" id="MF_00182">
    <property type="entry name" value="Formyl_trans"/>
    <property type="match status" value="1"/>
</dbReference>
<feature type="binding site" evidence="5">
    <location>
        <begin position="108"/>
        <end position="111"/>
    </location>
    <ligand>
        <name>(6S)-5,6,7,8-tetrahydrofolate</name>
        <dbReference type="ChEBI" id="CHEBI:57453"/>
    </ligand>
</feature>
<evidence type="ECO:0000256" key="5">
    <source>
        <dbReference type="HAMAP-Rule" id="MF_00182"/>
    </source>
</evidence>
<evidence type="ECO:0000313" key="9">
    <source>
        <dbReference type="Proteomes" id="UP000317935"/>
    </source>
</evidence>
<dbReference type="AlphaFoldDB" id="A0A6J4D0J5"/>
<comment type="catalytic activity">
    <reaction evidence="5">
        <text>L-methionyl-tRNA(fMet) + (6R)-10-formyltetrahydrofolate = N-formyl-L-methionyl-tRNA(fMet) + (6S)-5,6,7,8-tetrahydrofolate + H(+)</text>
        <dbReference type="Rhea" id="RHEA:24380"/>
        <dbReference type="Rhea" id="RHEA-COMP:9952"/>
        <dbReference type="Rhea" id="RHEA-COMP:9953"/>
        <dbReference type="ChEBI" id="CHEBI:15378"/>
        <dbReference type="ChEBI" id="CHEBI:57453"/>
        <dbReference type="ChEBI" id="CHEBI:78530"/>
        <dbReference type="ChEBI" id="CHEBI:78844"/>
        <dbReference type="ChEBI" id="CHEBI:195366"/>
        <dbReference type="EC" id="2.1.2.9"/>
    </reaction>
</comment>
<organism evidence="8 9">
    <name type="scientific">Helicobacter suis</name>
    <dbReference type="NCBI Taxonomy" id="104628"/>
    <lineage>
        <taxon>Bacteria</taxon>
        <taxon>Pseudomonadati</taxon>
        <taxon>Campylobacterota</taxon>
        <taxon>Epsilonproteobacteria</taxon>
        <taxon>Campylobacterales</taxon>
        <taxon>Helicobacteraceae</taxon>
        <taxon>Helicobacter</taxon>
    </lineage>
</organism>
<dbReference type="InterPro" id="IPR005794">
    <property type="entry name" value="Fmt"/>
</dbReference>
<dbReference type="Pfam" id="PF02911">
    <property type="entry name" value="Formyl_trans_C"/>
    <property type="match status" value="1"/>
</dbReference>
<feature type="domain" description="Formyl transferase N-terminal" evidence="6">
    <location>
        <begin position="1"/>
        <end position="178"/>
    </location>
</feature>
<dbReference type="Proteomes" id="UP000317935">
    <property type="component" value="Chromosome"/>
</dbReference>
<sequence>MKILFMGTPLFAQVVLAHLLEEGFEVVGLITQPSKPFGRQQQMKDSATKVFIQEKQLPIPVFEPLKIDDLTLQTIQNLKPDVVVVVAYGKILPQSLLNLVPCINLHGSLLPQFRGASPIQEMILHDLSEFGVSVIKMSAQMDAGDILGMDSFIKDRDYNAEELGTRLACMGARLVARVLNQLEQITPIPQDHTKATYCKKISKENGLVAFDSAKTVYLKSLAYTPWPGVFLKSGLKLFGIELINTQDCHQEGEILALEGESVLVGCLRGVLKIAILQAPGKQKIAAKSYLSGKRLKVGEILN</sequence>
<dbReference type="NCBIfam" id="TIGR00460">
    <property type="entry name" value="fmt"/>
    <property type="match status" value="1"/>
</dbReference>
<evidence type="ECO:0000313" key="8">
    <source>
        <dbReference type="EMBL" id="BCD70975.1"/>
    </source>
</evidence>
<dbReference type="EMBL" id="AP019774">
    <property type="protein sequence ID" value="BCD70975.1"/>
    <property type="molecule type" value="Genomic_DNA"/>
</dbReference>
<dbReference type="InterPro" id="IPR036477">
    <property type="entry name" value="Formyl_transf_N_sf"/>
</dbReference>
<comment type="function">
    <text evidence="5">Attaches a formyl group to the free amino group of methionyl-tRNA(fMet). The formyl group appears to play a dual role in the initiator identity of N-formylmethionyl-tRNA by promoting its recognition by IF2 and preventing the misappropriation of this tRNA by the elongation apparatus.</text>
</comment>
<accession>A0A6J4D0J5</accession>
<dbReference type="InterPro" id="IPR011034">
    <property type="entry name" value="Formyl_transferase-like_C_sf"/>
</dbReference>
<evidence type="ECO:0000256" key="1">
    <source>
        <dbReference type="ARBA" id="ARBA00010699"/>
    </source>
</evidence>
<dbReference type="InterPro" id="IPR041711">
    <property type="entry name" value="Met-tRNA-FMT_N"/>
</dbReference>
<evidence type="ECO:0000259" key="6">
    <source>
        <dbReference type="Pfam" id="PF00551"/>
    </source>
</evidence>